<dbReference type="EMBL" id="BJON01000009">
    <property type="protein sequence ID" value="GED68832.1"/>
    <property type="molecule type" value="Genomic_DNA"/>
</dbReference>
<protein>
    <recommendedName>
        <fullName evidence="1">HTH-like domain-containing protein</fullName>
    </recommendedName>
</protein>
<comment type="caution">
    <text evidence="2">The sequence shown here is derived from an EMBL/GenBank/DDBJ whole genome shotgun (WGS) entry which is preliminary data.</text>
</comment>
<evidence type="ECO:0000259" key="1">
    <source>
        <dbReference type="Pfam" id="PF13276"/>
    </source>
</evidence>
<sequence length="70" mass="8006">MLKQQGVEASQKTVARMMKELGLKSRTVKKFKATTNSKHNLPVADNVLNQQFTAKKPNQVWMADITYIDR</sequence>
<reference evidence="2 3" key="1">
    <citation type="submission" date="2019-06" db="EMBL/GenBank/DDBJ databases">
        <title>Whole genome shotgun sequence of Brevibacillus reuszeri NBRC 15719.</title>
        <authorList>
            <person name="Hosoyama A."/>
            <person name="Uohara A."/>
            <person name="Ohji S."/>
            <person name="Ichikawa N."/>
        </authorList>
    </citation>
    <scope>NUCLEOTIDE SEQUENCE [LARGE SCALE GENOMIC DNA]</scope>
    <source>
        <strain evidence="2 3">NBRC 15719</strain>
    </source>
</reference>
<name>A0ABQ0TN52_9BACL</name>
<organism evidence="2 3">
    <name type="scientific">Brevibacillus reuszeri</name>
    <dbReference type="NCBI Taxonomy" id="54915"/>
    <lineage>
        <taxon>Bacteria</taxon>
        <taxon>Bacillati</taxon>
        <taxon>Bacillota</taxon>
        <taxon>Bacilli</taxon>
        <taxon>Bacillales</taxon>
        <taxon>Paenibacillaceae</taxon>
        <taxon>Brevibacillus</taxon>
    </lineage>
</organism>
<dbReference type="Proteomes" id="UP000319578">
    <property type="component" value="Unassembled WGS sequence"/>
</dbReference>
<keyword evidence="3" id="KW-1185">Reference proteome</keyword>
<dbReference type="PANTHER" id="PTHR46889">
    <property type="entry name" value="TRANSPOSASE INSF FOR INSERTION SEQUENCE IS3B-RELATED"/>
    <property type="match status" value="1"/>
</dbReference>
<gene>
    <name evidence="2" type="ORF">BRE01_25340</name>
</gene>
<evidence type="ECO:0000313" key="2">
    <source>
        <dbReference type="EMBL" id="GED68832.1"/>
    </source>
</evidence>
<proteinExistence type="predicted"/>
<accession>A0ABQ0TN52</accession>
<feature type="domain" description="HTH-like" evidence="1">
    <location>
        <begin position="1"/>
        <end position="31"/>
    </location>
</feature>
<dbReference type="PANTHER" id="PTHR46889:SF4">
    <property type="entry name" value="TRANSPOSASE INSO FOR INSERTION SEQUENCE ELEMENT IS911B-RELATED"/>
    <property type="match status" value="1"/>
</dbReference>
<evidence type="ECO:0000313" key="3">
    <source>
        <dbReference type="Proteomes" id="UP000319578"/>
    </source>
</evidence>
<dbReference type="InterPro" id="IPR025948">
    <property type="entry name" value="HTH-like_dom"/>
</dbReference>
<dbReference type="Pfam" id="PF13276">
    <property type="entry name" value="HTH_21"/>
    <property type="match status" value="1"/>
</dbReference>
<dbReference type="InterPro" id="IPR050900">
    <property type="entry name" value="Transposase_IS3/IS150/IS904"/>
</dbReference>